<organism evidence="1 2">
    <name type="scientific">Streptomyces galilaeus</name>
    <dbReference type="NCBI Taxonomy" id="33899"/>
    <lineage>
        <taxon>Bacteria</taxon>
        <taxon>Bacillati</taxon>
        <taxon>Actinomycetota</taxon>
        <taxon>Actinomycetes</taxon>
        <taxon>Kitasatosporales</taxon>
        <taxon>Streptomycetaceae</taxon>
        <taxon>Streptomyces</taxon>
    </lineage>
</organism>
<gene>
    <name evidence="1" type="ORF">ACKI1S_41180</name>
</gene>
<sequence length="125" mass="13424">MADEVVEYAMEGRAEWNAAMAASATVRVEPDETDPELILVAANCPRCRHDFAHVETLVSYRAISGDDSLRPGIGALLRDAARRAAMTDRSHDIFGSCNCLVPHPGSPEGVTGCGASWSLHVEWGT</sequence>
<reference evidence="1 2" key="1">
    <citation type="submission" date="2024-12" db="EMBL/GenBank/DDBJ databases">
        <title>Forecasting of Potato common scab and diversities of Pathogenic streptomyces spp. in china.</title>
        <authorList>
            <person name="Handique U."/>
            <person name="Wu J."/>
        </authorList>
    </citation>
    <scope>NUCLEOTIDE SEQUENCE [LARGE SCALE GENOMIC DNA]</scope>
    <source>
        <strain evidence="1 2">ZRIMU1585</strain>
    </source>
</reference>
<evidence type="ECO:0000313" key="2">
    <source>
        <dbReference type="Proteomes" id="UP001631993"/>
    </source>
</evidence>
<protein>
    <submittedName>
        <fullName evidence="1">Uncharacterized protein</fullName>
    </submittedName>
</protein>
<dbReference type="EMBL" id="JBJVNE010000029">
    <property type="protein sequence ID" value="MFM9652528.1"/>
    <property type="molecule type" value="Genomic_DNA"/>
</dbReference>
<dbReference type="GeneID" id="301210213"/>
<dbReference type="RefSeq" id="WP_190047918.1">
    <property type="nucleotide sequence ID" value="NZ_BMVS01000061.1"/>
</dbReference>
<proteinExistence type="predicted"/>
<comment type="caution">
    <text evidence="1">The sequence shown here is derived from an EMBL/GenBank/DDBJ whole genome shotgun (WGS) entry which is preliminary data.</text>
</comment>
<name>A0ABW9IZN8_STRGJ</name>
<dbReference type="Proteomes" id="UP001631993">
    <property type="component" value="Unassembled WGS sequence"/>
</dbReference>
<evidence type="ECO:0000313" key="1">
    <source>
        <dbReference type="EMBL" id="MFM9652528.1"/>
    </source>
</evidence>
<accession>A0ABW9IZN8</accession>
<keyword evidence="2" id="KW-1185">Reference proteome</keyword>